<organism evidence="3 4">
    <name type="scientific">Virgisporangium aurantiacum</name>
    <dbReference type="NCBI Taxonomy" id="175570"/>
    <lineage>
        <taxon>Bacteria</taxon>
        <taxon>Bacillati</taxon>
        <taxon>Actinomycetota</taxon>
        <taxon>Actinomycetes</taxon>
        <taxon>Micromonosporales</taxon>
        <taxon>Micromonosporaceae</taxon>
        <taxon>Virgisporangium</taxon>
    </lineage>
</organism>
<dbReference type="InterPro" id="IPR032466">
    <property type="entry name" value="Metal_Hydrolase"/>
</dbReference>
<dbReference type="EMBL" id="BOPG01000057">
    <property type="protein sequence ID" value="GIJ60630.1"/>
    <property type="molecule type" value="Genomic_DNA"/>
</dbReference>
<dbReference type="GO" id="GO:0016787">
    <property type="term" value="F:hydrolase activity"/>
    <property type="evidence" value="ECO:0007669"/>
    <property type="project" value="InterPro"/>
</dbReference>
<dbReference type="CDD" id="cd01292">
    <property type="entry name" value="metallo-dependent_hydrolases"/>
    <property type="match status" value="1"/>
</dbReference>
<dbReference type="GO" id="GO:0005737">
    <property type="term" value="C:cytoplasm"/>
    <property type="evidence" value="ECO:0007669"/>
    <property type="project" value="TreeGrafter"/>
</dbReference>
<feature type="domain" description="Amidohydrolase-related" evidence="2">
    <location>
        <begin position="26"/>
        <end position="298"/>
    </location>
</feature>
<dbReference type="Proteomes" id="UP000612585">
    <property type="component" value="Unassembled WGS sequence"/>
</dbReference>
<accession>A0A8J3ZF36</accession>
<proteinExistence type="predicted"/>
<evidence type="ECO:0000259" key="2">
    <source>
        <dbReference type="Pfam" id="PF04909"/>
    </source>
</evidence>
<comment type="caution">
    <text evidence="3">The sequence shown here is derived from an EMBL/GenBank/DDBJ whole genome shotgun (WGS) entry which is preliminary data.</text>
</comment>
<dbReference type="GO" id="GO:0019748">
    <property type="term" value="P:secondary metabolic process"/>
    <property type="evidence" value="ECO:0007669"/>
    <property type="project" value="TreeGrafter"/>
</dbReference>
<dbReference type="RefSeq" id="WP_204005130.1">
    <property type="nucleotide sequence ID" value="NZ_BOPG01000057.1"/>
</dbReference>
<dbReference type="GO" id="GO:0016831">
    <property type="term" value="F:carboxy-lyase activity"/>
    <property type="evidence" value="ECO:0007669"/>
    <property type="project" value="InterPro"/>
</dbReference>
<dbReference type="InterPro" id="IPR032465">
    <property type="entry name" value="ACMSD"/>
</dbReference>
<gene>
    <name evidence="3" type="ORF">Vau01_081460</name>
</gene>
<dbReference type="Pfam" id="PF04909">
    <property type="entry name" value="Amidohydro_2"/>
    <property type="match status" value="1"/>
</dbReference>
<dbReference type="PANTHER" id="PTHR21240:SF28">
    <property type="entry name" value="ISO-OROTATE DECARBOXYLASE (EUROFUNG)"/>
    <property type="match status" value="1"/>
</dbReference>
<protein>
    <submittedName>
        <fullName evidence="3">Amidohydrolase</fullName>
    </submittedName>
</protein>
<evidence type="ECO:0000313" key="4">
    <source>
        <dbReference type="Proteomes" id="UP000612585"/>
    </source>
</evidence>
<dbReference type="InterPro" id="IPR006680">
    <property type="entry name" value="Amidohydro-rel"/>
</dbReference>
<dbReference type="AlphaFoldDB" id="A0A8J3ZF36"/>
<name>A0A8J3ZF36_9ACTN</name>
<evidence type="ECO:0000256" key="1">
    <source>
        <dbReference type="ARBA" id="ARBA00023239"/>
    </source>
</evidence>
<dbReference type="SUPFAM" id="SSF51556">
    <property type="entry name" value="Metallo-dependent hydrolases"/>
    <property type="match status" value="1"/>
</dbReference>
<dbReference type="PANTHER" id="PTHR21240">
    <property type="entry name" value="2-AMINO-3-CARBOXYLMUCONATE-6-SEMIALDEHYDE DECARBOXYLASE"/>
    <property type="match status" value="1"/>
</dbReference>
<keyword evidence="1" id="KW-0456">Lyase</keyword>
<reference evidence="3" key="1">
    <citation type="submission" date="2021-01" db="EMBL/GenBank/DDBJ databases">
        <title>Whole genome shotgun sequence of Virgisporangium aurantiacum NBRC 16421.</title>
        <authorList>
            <person name="Komaki H."/>
            <person name="Tamura T."/>
        </authorList>
    </citation>
    <scope>NUCLEOTIDE SEQUENCE</scope>
    <source>
        <strain evidence="3">NBRC 16421</strain>
    </source>
</reference>
<dbReference type="Gene3D" id="3.20.20.140">
    <property type="entry name" value="Metal-dependent hydrolases"/>
    <property type="match status" value="1"/>
</dbReference>
<sequence length="301" mass="33415">MSTEPPELDLARVPAFWQALGLSGLIDVHVHFLPPRMLRRVWAYFDNVGPLTGMAWPITYRWPDEDRVRHLESMGVRRFPALAYAHKPDMAADLNDWTLDFGATTPGCVPTATFYPEPSVLSYVDKALAAGARVFKVHIQVGGYDPREPVLDPVWGRLAEARIPAIVHCGSGPAPGAFTGPERFAEVLRRHPRLRAVIAHLGAPEYREFVDLAERYENVVLDTTMAFTDFFENTGQPFPPDLLPRLADLGLAGKVALGSDYPNIPYPYAHQIEALQRLDLGDDWLRAVCWANGAALIGVPI</sequence>
<evidence type="ECO:0000313" key="3">
    <source>
        <dbReference type="EMBL" id="GIJ60630.1"/>
    </source>
</evidence>
<keyword evidence="4" id="KW-1185">Reference proteome</keyword>